<keyword evidence="1" id="KW-0812">Transmembrane</keyword>
<dbReference type="AlphaFoldDB" id="A0AAE6T9R8"/>
<feature type="transmembrane region" description="Helical" evidence="1">
    <location>
        <begin position="114"/>
        <end position="132"/>
    </location>
</feature>
<sequence>MIGVAYQQGTHVRVISPEGQILFTQQGKLLGFSSEVVSILKGNALFICDHQGNTLSTHRYADDKPGKAGSLKSIVFYLLLGCLTKIGDAYRLYQFLGRGNAIGADGGDLNWKNIGIWFLSISFWLACSFTASKMGIAG</sequence>
<evidence type="ECO:0000313" key="2">
    <source>
        <dbReference type="EMBL" id="QHV62572.1"/>
    </source>
</evidence>
<feature type="transmembrane region" description="Helical" evidence="1">
    <location>
        <begin position="74"/>
        <end position="94"/>
    </location>
</feature>
<evidence type="ECO:0000313" key="3">
    <source>
        <dbReference type="Proteomes" id="UP000642553"/>
    </source>
</evidence>
<accession>A0AAE6T9R8</accession>
<reference evidence="2" key="1">
    <citation type="submission" date="2018-05" db="EMBL/GenBank/DDBJ databases">
        <title>Complete genome sequnece of Akkermansia muciniphila EB-AMDK-40.</title>
        <authorList>
            <person name="Nam Y.-D."/>
            <person name="Chung W.-H."/>
            <person name="Park Y.S."/>
            <person name="Kang J."/>
        </authorList>
    </citation>
    <scope>NUCLEOTIDE SEQUENCE</scope>
    <source>
        <strain evidence="2">EB-AMDK-40</strain>
    </source>
</reference>
<keyword evidence="1" id="KW-0472">Membrane</keyword>
<organism evidence="2 3">
    <name type="scientific">Akkermansia massiliensis</name>
    <dbReference type="NCBI Taxonomy" id="2927224"/>
    <lineage>
        <taxon>Bacteria</taxon>
        <taxon>Pseudomonadati</taxon>
        <taxon>Verrucomicrobiota</taxon>
        <taxon>Verrucomicrobiia</taxon>
        <taxon>Verrucomicrobiales</taxon>
        <taxon>Akkermansiaceae</taxon>
        <taxon>Akkermansia</taxon>
    </lineage>
</organism>
<gene>
    <name evidence="2" type="ORF">DMI76_03905</name>
</gene>
<keyword evidence="1" id="KW-1133">Transmembrane helix</keyword>
<evidence type="ECO:0000256" key="1">
    <source>
        <dbReference type="SAM" id="Phobius"/>
    </source>
</evidence>
<name>A0AAE6T9R8_9BACT</name>
<dbReference type="Proteomes" id="UP000642553">
    <property type="component" value="Chromosome"/>
</dbReference>
<dbReference type="EMBL" id="CP029701">
    <property type="protein sequence ID" value="QHV62572.1"/>
    <property type="molecule type" value="Genomic_DNA"/>
</dbReference>
<protein>
    <submittedName>
        <fullName evidence="2">Uncharacterized protein</fullName>
    </submittedName>
</protein>
<proteinExistence type="predicted"/>
<dbReference type="RefSeq" id="WP_102733091.1">
    <property type="nucleotide sequence ID" value="NZ_CP029701.1"/>
</dbReference>